<dbReference type="EMBL" id="JAGGLC010000001">
    <property type="protein sequence ID" value="MBP1986282.1"/>
    <property type="molecule type" value="Genomic_DNA"/>
</dbReference>
<proteinExistence type="predicted"/>
<sequence>MSDAEETTAPGRPCPTCGETMVHRHCEYVCPQHGVVYDCADTFY</sequence>
<evidence type="ECO:0000313" key="2">
    <source>
        <dbReference type="Proteomes" id="UP000823736"/>
    </source>
</evidence>
<dbReference type="AlphaFoldDB" id="A0A8T4GVY7"/>
<gene>
    <name evidence="1" type="ORF">J2753_000755</name>
</gene>
<keyword evidence="2" id="KW-1185">Reference proteome</keyword>
<dbReference type="NCBIfam" id="NF041914">
    <property type="entry name" value="HVO_2523"/>
    <property type="match status" value="1"/>
</dbReference>
<accession>A0A8T4GVY7</accession>
<dbReference type="InterPro" id="IPR049701">
    <property type="entry name" value="HVO_2523-like"/>
</dbReference>
<name>A0A8T4GVY7_9EURY</name>
<reference evidence="1" key="1">
    <citation type="submission" date="2021-03" db="EMBL/GenBank/DDBJ databases">
        <title>Genomic Encyclopedia of Type Strains, Phase IV (KMG-IV): sequencing the most valuable type-strain genomes for metagenomic binning, comparative biology and taxonomic classification.</title>
        <authorList>
            <person name="Goeker M."/>
        </authorList>
    </citation>
    <scope>NUCLEOTIDE SEQUENCE</scope>
    <source>
        <strain evidence="1">DSM 26232</strain>
    </source>
</reference>
<evidence type="ECO:0000313" key="1">
    <source>
        <dbReference type="EMBL" id="MBP1986282.1"/>
    </source>
</evidence>
<comment type="caution">
    <text evidence="1">The sequence shown here is derived from an EMBL/GenBank/DDBJ whole genome shotgun (WGS) entry which is preliminary data.</text>
</comment>
<dbReference type="RefSeq" id="WP_281064172.1">
    <property type="nucleotide sequence ID" value="NZ_JAGGLC010000001.1"/>
</dbReference>
<protein>
    <submittedName>
        <fullName evidence="1">Putative RNA-binding Zn-ribbon protein involved in translation (DUF1610 family)</fullName>
    </submittedName>
</protein>
<dbReference type="Proteomes" id="UP000823736">
    <property type="component" value="Unassembled WGS sequence"/>
</dbReference>
<organism evidence="1 2">
    <name type="scientific">Halolamina salifodinae</name>
    <dbReference type="NCBI Taxonomy" id="1202767"/>
    <lineage>
        <taxon>Archaea</taxon>
        <taxon>Methanobacteriati</taxon>
        <taxon>Methanobacteriota</taxon>
        <taxon>Stenosarchaea group</taxon>
        <taxon>Halobacteria</taxon>
        <taxon>Halobacteriales</taxon>
        <taxon>Haloferacaceae</taxon>
    </lineage>
</organism>